<feature type="domain" description="Methyl-accepting transducer" evidence="11">
    <location>
        <begin position="364"/>
        <end position="621"/>
    </location>
</feature>
<sequence length="650" mass="70602">MRLILASSITIGAISLNSANKTLTIEAEETLASLALEGAKVAQSRVETQREILTTIANRADIQTMDWNLQQEVLKTQVKNTTFLDIAAVQPDGTAFYPDGSTSELGDREYIKRAFNGESNVSDLLISRVTNSAVLMFAAPIENNDKVVGVLIGRADGNALSNIIDDMGYRENGYAYMLNKEGTIVAHPERDLVLNQFNPIEAAKKDESLKSQGALIEKIIQERTGVREFDADGHTHVGGYAAIEDSDWSIVIVADKEEVLAAIPPLIRNNVITTIIIIFISFVITYFIGNSITRPILRIVEHSHQIADLDISHNVPDSDIRLKDEIGDIANAFQSITSNLRNVINEINQSSQQVAAASEELMATSGQSATTAEEVTKTVEEIAKGASEQAISTEEGARKANLLGDCIEENQGYMTNLNTVAEKVSQEVNKGLHEIEHLYSITEENNLAAREIFEVIQRTNESSNSIGEASSVITTIAEQTNLLALNAAIEAARAGDAGKGFAVVAEEIRKLAEQSSISSKSIDEIVSGLQQNVQNAVKTMDRVSVISKEQTTSVQNSKNRYMAIEQAMKDAIMAVQKLNVSGEEMEKLKKEILDTLQNLTAIAEENAAATQQASASMEEQTASIQEIAGASESLANLSQDMQLIISKFKV</sequence>
<comment type="subcellular location">
    <subcellularLocation>
        <location evidence="1">Cell membrane</location>
        <topology evidence="1">Multi-pass membrane protein</topology>
    </subcellularLocation>
</comment>
<keyword evidence="6 10" id="KW-0472">Membrane</keyword>
<dbReference type="CDD" id="cd06225">
    <property type="entry name" value="HAMP"/>
    <property type="match status" value="1"/>
</dbReference>
<dbReference type="Gene3D" id="3.30.450.20">
    <property type="entry name" value="PAS domain"/>
    <property type="match status" value="1"/>
</dbReference>
<dbReference type="Pfam" id="PF02743">
    <property type="entry name" value="dCache_1"/>
    <property type="match status" value="1"/>
</dbReference>
<proteinExistence type="inferred from homology"/>
<organism evidence="13 14">
    <name type="scientific">Alkalibaculum bacchi</name>
    <dbReference type="NCBI Taxonomy" id="645887"/>
    <lineage>
        <taxon>Bacteria</taxon>
        <taxon>Bacillati</taxon>
        <taxon>Bacillota</taxon>
        <taxon>Clostridia</taxon>
        <taxon>Eubacteriales</taxon>
        <taxon>Eubacteriaceae</taxon>
        <taxon>Alkalibaculum</taxon>
    </lineage>
</organism>
<evidence type="ECO:0000256" key="8">
    <source>
        <dbReference type="ARBA" id="ARBA00029447"/>
    </source>
</evidence>
<evidence type="ECO:0000259" key="12">
    <source>
        <dbReference type="PROSITE" id="PS50885"/>
    </source>
</evidence>
<protein>
    <submittedName>
        <fullName evidence="13">Methyl-accepting chemotaxis sensory transducer with Cache sensor</fullName>
    </submittedName>
</protein>
<dbReference type="RefSeq" id="WP_341457145.1">
    <property type="nucleotide sequence ID" value="NZ_QNRX01000024.1"/>
</dbReference>
<dbReference type="SMART" id="SM00304">
    <property type="entry name" value="HAMP"/>
    <property type="match status" value="1"/>
</dbReference>
<dbReference type="PROSITE" id="PS50111">
    <property type="entry name" value="CHEMOTAXIS_TRANSDUC_2"/>
    <property type="match status" value="1"/>
</dbReference>
<dbReference type="PANTHER" id="PTHR32089:SF112">
    <property type="entry name" value="LYSOZYME-LIKE PROTEIN-RELATED"/>
    <property type="match status" value="1"/>
</dbReference>
<keyword evidence="4 10" id="KW-0812">Transmembrane</keyword>
<dbReference type="GO" id="GO:0007165">
    <property type="term" value="P:signal transduction"/>
    <property type="evidence" value="ECO:0007669"/>
    <property type="project" value="UniProtKB-KW"/>
</dbReference>
<evidence type="ECO:0000256" key="9">
    <source>
        <dbReference type="PROSITE-ProRule" id="PRU00284"/>
    </source>
</evidence>
<keyword evidence="3" id="KW-0145">Chemotaxis</keyword>
<dbReference type="InterPro" id="IPR033479">
    <property type="entry name" value="dCache_1"/>
</dbReference>
<reference evidence="13 14" key="1">
    <citation type="submission" date="2018-06" db="EMBL/GenBank/DDBJ databases">
        <title>Genomic Encyclopedia of Type Strains, Phase IV (KMG-IV): sequencing the most valuable type-strain genomes for metagenomic binning, comparative biology and taxonomic classification.</title>
        <authorList>
            <person name="Goeker M."/>
        </authorList>
    </citation>
    <scope>NUCLEOTIDE SEQUENCE [LARGE SCALE GENOMIC DNA]</scope>
    <source>
        <strain evidence="13 14">DSM 22112</strain>
    </source>
</reference>
<evidence type="ECO:0000256" key="6">
    <source>
        <dbReference type="ARBA" id="ARBA00023136"/>
    </source>
</evidence>
<dbReference type="SMART" id="SM00283">
    <property type="entry name" value="MA"/>
    <property type="match status" value="1"/>
</dbReference>
<evidence type="ECO:0000259" key="11">
    <source>
        <dbReference type="PROSITE" id="PS50111"/>
    </source>
</evidence>
<dbReference type="InterPro" id="IPR003660">
    <property type="entry name" value="HAMP_dom"/>
</dbReference>
<dbReference type="CDD" id="cd12912">
    <property type="entry name" value="PDC2_MCP_like"/>
    <property type="match status" value="1"/>
</dbReference>
<keyword evidence="14" id="KW-1185">Reference proteome</keyword>
<evidence type="ECO:0000256" key="7">
    <source>
        <dbReference type="ARBA" id="ARBA00023224"/>
    </source>
</evidence>
<evidence type="ECO:0000256" key="3">
    <source>
        <dbReference type="ARBA" id="ARBA00022500"/>
    </source>
</evidence>
<keyword evidence="2" id="KW-1003">Cell membrane</keyword>
<dbReference type="PANTHER" id="PTHR32089">
    <property type="entry name" value="METHYL-ACCEPTING CHEMOTAXIS PROTEIN MCPB"/>
    <property type="match status" value="1"/>
</dbReference>
<accession>A0A366I014</accession>
<dbReference type="CDD" id="cd12914">
    <property type="entry name" value="PDC1_DGC_like"/>
    <property type="match status" value="1"/>
</dbReference>
<keyword evidence="7 9" id="KW-0807">Transducer</keyword>
<dbReference type="AlphaFoldDB" id="A0A366I014"/>
<evidence type="ECO:0000313" key="13">
    <source>
        <dbReference type="EMBL" id="RBP58233.1"/>
    </source>
</evidence>
<dbReference type="GO" id="GO:0006935">
    <property type="term" value="P:chemotaxis"/>
    <property type="evidence" value="ECO:0007669"/>
    <property type="project" value="UniProtKB-KW"/>
</dbReference>
<keyword evidence="5 10" id="KW-1133">Transmembrane helix</keyword>
<dbReference type="Pfam" id="PF00015">
    <property type="entry name" value="MCPsignal"/>
    <property type="match status" value="1"/>
</dbReference>
<dbReference type="Proteomes" id="UP000253490">
    <property type="component" value="Unassembled WGS sequence"/>
</dbReference>
<name>A0A366I014_9FIRM</name>
<comment type="similarity">
    <text evidence="8">Belongs to the methyl-accepting chemotaxis (MCP) protein family.</text>
</comment>
<dbReference type="PROSITE" id="PS50885">
    <property type="entry name" value="HAMP"/>
    <property type="match status" value="1"/>
</dbReference>
<feature type="domain" description="HAMP" evidence="12">
    <location>
        <begin position="290"/>
        <end position="345"/>
    </location>
</feature>
<comment type="caution">
    <text evidence="13">The sequence shown here is derived from an EMBL/GenBank/DDBJ whole genome shotgun (WGS) entry which is preliminary data.</text>
</comment>
<dbReference type="Pfam" id="PF00672">
    <property type="entry name" value="HAMP"/>
    <property type="match status" value="1"/>
</dbReference>
<evidence type="ECO:0000256" key="10">
    <source>
        <dbReference type="SAM" id="Phobius"/>
    </source>
</evidence>
<dbReference type="InterPro" id="IPR004089">
    <property type="entry name" value="MCPsignal_dom"/>
</dbReference>
<evidence type="ECO:0000256" key="5">
    <source>
        <dbReference type="ARBA" id="ARBA00022989"/>
    </source>
</evidence>
<dbReference type="GO" id="GO:0005886">
    <property type="term" value="C:plasma membrane"/>
    <property type="evidence" value="ECO:0007669"/>
    <property type="project" value="UniProtKB-SubCell"/>
</dbReference>
<gene>
    <name evidence="13" type="ORF">DES36_12430</name>
</gene>
<dbReference type="InterPro" id="IPR029151">
    <property type="entry name" value="Sensor-like_sf"/>
</dbReference>
<dbReference type="SUPFAM" id="SSF58104">
    <property type="entry name" value="Methyl-accepting chemotaxis protein (MCP) signaling domain"/>
    <property type="match status" value="1"/>
</dbReference>
<evidence type="ECO:0000256" key="2">
    <source>
        <dbReference type="ARBA" id="ARBA00022475"/>
    </source>
</evidence>
<feature type="transmembrane region" description="Helical" evidence="10">
    <location>
        <begin position="271"/>
        <end position="289"/>
    </location>
</feature>
<evidence type="ECO:0000256" key="4">
    <source>
        <dbReference type="ARBA" id="ARBA00022692"/>
    </source>
</evidence>
<evidence type="ECO:0000313" key="14">
    <source>
        <dbReference type="Proteomes" id="UP000253490"/>
    </source>
</evidence>
<dbReference type="Gene3D" id="1.10.287.950">
    <property type="entry name" value="Methyl-accepting chemotaxis protein"/>
    <property type="match status" value="1"/>
</dbReference>
<dbReference type="EMBL" id="QNRX01000024">
    <property type="protein sequence ID" value="RBP58233.1"/>
    <property type="molecule type" value="Genomic_DNA"/>
</dbReference>
<dbReference type="SUPFAM" id="SSF103190">
    <property type="entry name" value="Sensory domain-like"/>
    <property type="match status" value="1"/>
</dbReference>
<evidence type="ECO:0000256" key="1">
    <source>
        <dbReference type="ARBA" id="ARBA00004651"/>
    </source>
</evidence>